<keyword evidence="2" id="KW-0472">Membrane</keyword>
<dbReference type="EMBL" id="JBHMEA010000039">
    <property type="protein sequence ID" value="MFB9232320.1"/>
    <property type="molecule type" value="Genomic_DNA"/>
</dbReference>
<keyword evidence="6" id="KW-1185">Reference proteome</keyword>
<reference evidence="5 6" key="1">
    <citation type="submission" date="2024-09" db="EMBL/GenBank/DDBJ databases">
        <authorList>
            <person name="Sun Q."/>
            <person name="Mori K."/>
        </authorList>
    </citation>
    <scope>NUCLEOTIDE SEQUENCE [LARGE SCALE GENOMIC DNA]</scope>
    <source>
        <strain evidence="5 6">CECT 8726</strain>
    </source>
</reference>
<accession>A0ABV5JFS8</accession>
<organism evidence="5 6">
    <name type="scientific">Pseudohalocynthiibacter aestuariivivens</name>
    <dbReference type="NCBI Taxonomy" id="1591409"/>
    <lineage>
        <taxon>Bacteria</taxon>
        <taxon>Pseudomonadati</taxon>
        <taxon>Pseudomonadota</taxon>
        <taxon>Alphaproteobacteria</taxon>
        <taxon>Rhodobacterales</taxon>
        <taxon>Paracoccaceae</taxon>
        <taxon>Pseudohalocynthiibacter</taxon>
    </lineage>
</organism>
<keyword evidence="1 3" id="KW-0732">Signal</keyword>
<evidence type="ECO:0000313" key="5">
    <source>
        <dbReference type="EMBL" id="MFB9232320.1"/>
    </source>
</evidence>
<dbReference type="InterPro" id="IPR037873">
    <property type="entry name" value="BamE-like"/>
</dbReference>
<comment type="caution">
    <text evidence="5">The sequence shown here is derived from an EMBL/GenBank/DDBJ whole genome shotgun (WGS) entry which is preliminary data.</text>
</comment>
<evidence type="ECO:0000313" key="6">
    <source>
        <dbReference type="Proteomes" id="UP001589683"/>
    </source>
</evidence>
<dbReference type="Gene3D" id="3.30.1450.10">
    <property type="match status" value="1"/>
</dbReference>
<evidence type="ECO:0000256" key="1">
    <source>
        <dbReference type="ARBA" id="ARBA00022729"/>
    </source>
</evidence>
<sequence>MSNISTLMKSVMIGLVLLALGACAATYRNHGYIPTDGELDLILVGVDTRETVASSVGRPTSTGVLADGGWYYAQSRWRHHLYKAPQEIERQLVAISFDGDGVVENIERFALEDGQVVTLSRRVTESNIRGVTFIGQILSNIGNFDAGQVIGEN</sequence>
<dbReference type="InterPro" id="IPR007450">
    <property type="entry name" value="BamE_dom"/>
</dbReference>
<protein>
    <submittedName>
        <fullName evidence="5">Outer membrane protein assembly factor BamE</fullName>
    </submittedName>
</protein>
<dbReference type="Pfam" id="PF04355">
    <property type="entry name" value="BamE"/>
    <property type="match status" value="1"/>
</dbReference>
<name>A0ABV5JFS8_9RHOB</name>
<dbReference type="RefSeq" id="WP_213888038.1">
    <property type="nucleotide sequence ID" value="NZ_JAGFNU010000002.1"/>
</dbReference>
<feature type="domain" description="Outer membrane protein assembly factor BamE" evidence="4">
    <location>
        <begin position="31"/>
        <end position="106"/>
    </location>
</feature>
<proteinExistence type="predicted"/>
<feature type="signal peptide" evidence="3">
    <location>
        <begin position="1"/>
        <end position="24"/>
    </location>
</feature>
<evidence type="ECO:0000256" key="2">
    <source>
        <dbReference type="ARBA" id="ARBA00023136"/>
    </source>
</evidence>
<feature type="chain" id="PRO_5046240361" evidence="3">
    <location>
        <begin position="25"/>
        <end position="153"/>
    </location>
</feature>
<gene>
    <name evidence="5" type="ORF">ACFFUT_11050</name>
</gene>
<dbReference type="Proteomes" id="UP001589683">
    <property type="component" value="Unassembled WGS sequence"/>
</dbReference>
<evidence type="ECO:0000256" key="3">
    <source>
        <dbReference type="SAM" id="SignalP"/>
    </source>
</evidence>
<evidence type="ECO:0000259" key="4">
    <source>
        <dbReference type="Pfam" id="PF04355"/>
    </source>
</evidence>